<evidence type="ECO:0000256" key="1">
    <source>
        <dbReference type="SAM" id="MobiDB-lite"/>
    </source>
</evidence>
<feature type="compositionally biased region" description="Low complexity" evidence="1">
    <location>
        <begin position="149"/>
        <end position="162"/>
    </location>
</feature>
<protein>
    <submittedName>
        <fullName evidence="4">FHA domain-containing protein</fullName>
    </submittedName>
</protein>
<keyword evidence="2" id="KW-0472">Membrane</keyword>
<feature type="region of interest" description="Disordered" evidence="1">
    <location>
        <begin position="50"/>
        <end position="83"/>
    </location>
</feature>
<evidence type="ECO:0000259" key="3">
    <source>
        <dbReference type="PROSITE" id="PS50006"/>
    </source>
</evidence>
<dbReference type="SUPFAM" id="SSF49879">
    <property type="entry name" value="SMAD/FHA domain"/>
    <property type="match status" value="1"/>
</dbReference>
<feature type="transmembrane region" description="Helical" evidence="2">
    <location>
        <begin position="214"/>
        <end position="232"/>
    </location>
</feature>
<reference evidence="4" key="1">
    <citation type="journal article" date="2020" name="mSystems">
        <title>Genome- and Community-Level Interaction Insights into Carbon Utilization and Element Cycling Functions of Hydrothermarchaeota in Hydrothermal Sediment.</title>
        <authorList>
            <person name="Zhou Z."/>
            <person name="Liu Y."/>
            <person name="Xu W."/>
            <person name="Pan J."/>
            <person name="Luo Z.H."/>
            <person name="Li M."/>
        </authorList>
    </citation>
    <scope>NUCLEOTIDE SEQUENCE [LARGE SCALE GENOMIC DNA]</scope>
    <source>
        <strain evidence="4">SpSt-1182</strain>
    </source>
</reference>
<proteinExistence type="predicted"/>
<feature type="compositionally biased region" description="Pro residues" evidence="1">
    <location>
        <begin position="249"/>
        <end position="259"/>
    </location>
</feature>
<sequence>MMRLLVLAGPDRGRSWTLKPGENRLGRRPDGEIALSDRHVSGSHATLVVGPDGVELRDHSKNGTVVNGRNHGGSGSSGAAVLLRPGDRLKVGLTELRLEMPAPARTAPPPDDDLTVVRETPVPGKPPGDSSRPGARRDDSGPYRPVAPPARRGAARSRPVGRTPGKEEDSGAYRPVPEPAKPPQRASSRSTPRREAEPEPAQADDPKKKLLKRVLVGLGAFVLTIGVMVMITPEVREGLFGMMCTRQPQQPPPSPPPPQQQQQQQTPGVWVVDITSTWQRIEPLLSGLPDEAARAHRAGWNSYQDRMRQGSGSYHRAAENWNEAARLLSESNPELAQDARNLGFTARAELYRYVDQGIRDVNLLVRQESPREARKLAEILLADIVDHEDSRYKELKKIVADIGGTR</sequence>
<comment type="caution">
    <text evidence="4">The sequence shown here is derived from an EMBL/GenBank/DDBJ whole genome shotgun (WGS) entry which is preliminary data.</text>
</comment>
<feature type="region of interest" description="Disordered" evidence="1">
    <location>
        <begin position="100"/>
        <end position="206"/>
    </location>
</feature>
<dbReference type="InterPro" id="IPR000253">
    <property type="entry name" value="FHA_dom"/>
</dbReference>
<dbReference type="AlphaFoldDB" id="A0A7V0XF67"/>
<name>A0A7V0XF67_UNCW3</name>
<gene>
    <name evidence="4" type="ORF">ENN51_03735</name>
</gene>
<accession>A0A7V0XF67</accession>
<feature type="domain" description="FHA" evidence="3">
    <location>
        <begin position="23"/>
        <end position="71"/>
    </location>
</feature>
<evidence type="ECO:0000256" key="2">
    <source>
        <dbReference type="SAM" id="Phobius"/>
    </source>
</evidence>
<dbReference type="InterPro" id="IPR032030">
    <property type="entry name" value="YscD_cytoplasmic_dom"/>
</dbReference>
<evidence type="ECO:0000313" key="4">
    <source>
        <dbReference type="EMBL" id="HDQ99381.1"/>
    </source>
</evidence>
<dbReference type="SMART" id="SM00240">
    <property type="entry name" value="FHA"/>
    <property type="match status" value="1"/>
</dbReference>
<dbReference type="Pfam" id="PF16697">
    <property type="entry name" value="Yop-YscD_cpl"/>
    <property type="match status" value="1"/>
</dbReference>
<keyword evidence="2" id="KW-0812">Transmembrane</keyword>
<dbReference type="InterPro" id="IPR008984">
    <property type="entry name" value="SMAD_FHA_dom_sf"/>
</dbReference>
<dbReference type="CDD" id="cd00060">
    <property type="entry name" value="FHA"/>
    <property type="match status" value="1"/>
</dbReference>
<organism evidence="4">
    <name type="scientific">candidate division WOR-3 bacterium</name>
    <dbReference type="NCBI Taxonomy" id="2052148"/>
    <lineage>
        <taxon>Bacteria</taxon>
        <taxon>Bacteria division WOR-3</taxon>
    </lineage>
</organism>
<dbReference type="Proteomes" id="UP000885672">
    <property type="component" value="Unassembled WGS sequence"/>
</dbReference>
<dbReference type="PROSITE" id="PS50006">
    <property type="entry name" value="FHA_DOMAIN"/>
    <property type="match status" value="1"/>
</dbReference>
<dbReference type="EMBL" id="DSBX01000142">
    <property type="protein sequence ID" value="HDQ99381.1"/>
    <property type="molecule type" value="Genomic_DNA"/>
</dbReference>
<feature type="region of interest" description="Disordered" evidence="1">
    <location>
        <begin position="244"/>
        <end position="267"/>
    </location>
</feature>
<dbReference type="Gene3D" id="2.60.200.20">
    <property type="match status" value="1"/>
</dbReference>
<keyword evidence="2" id="KW-1133">Transmembrane helix</keyword>